<protein>
    <submittedName>
        <fullName evidence="1">Uncharacterized protein</fullName>
    </submittedName>
</protein>
<dbReference type="AlphaFoldDB" id="A0AAD7JG57"/>
<organism evidence="1 2">
    <name type="scientific">Mycena metata</name>
    <dbReference type="NCBI Taxonomy" id="1033252"/>
    <lineage>
        <taxon>Eukaryota</taxon>
        <taxon>Fungi</taxon>
        <taxon>Dikarya</taxon>
        <taxon>Basidiomycota</taxon>
        <taxon>Agaricomycotina</taxon>
        <taxon>Agaricomycetes</taxon>
        <taxon>Agaricomycetidae</taxon>
        <taxon>Agaricales</taxon>
        <taxon>Marasmiineae</taxon>
        <taxon>Mycenaceae</taxon>
        <taxon>Mycena</taxon>
    </lineage>
</organism>
<proteinExistence type="predicted"/>
<evidence type="ECO:0000313" key="2">
    <source>
        <dbReference type="Proteomes" id="UP001215598"/>
    </source>
</evidence>
<keyword evidence="2" id="KW-1185">Reference proteome</keyword>
<sequence length="140" mass="15413">MSLTQIIKNYRPEYIRHDVQGLFFTNAVPTQFQSTRRFTAPLALLVTNAGLVRALDNFLSYNLPPQVNLTQFTTAFESVCTIWPVAIANSQTLLGALAEGPRLNLDSPNSVRVTCTWLEGTTLFQYAADIAGELGATPFS</sequence>
<dbReference type="Proteomes" id="UP001215598">
    <property type="component" value="Unassembled WGS sequence"/>
</dbReference>
<gene>
    <name evidence="1" type="ORF">B0H16DRAFT_1687818</name>
</gene>
<name>A0AAD7JG57_9AGAR</name>
<accession>A0AAD7JG57</accession>
<reference evidence="1" key="1">
    <citation type="submission" date="2023-03" db="EMBL/GenBank/DDBJ databases">
        <title>Massive genome expansion in bonnet fungi (Mycena s.s.) driven by repeated elements and novel gene families across ecological guilds.</title>
        <authorList>
            <consortium name="Lawrence Berkeley National Laboratory"/>
            <person name="Harder C.B."/>
            <person name="Miyauchi S."/>
            <person name="Viragh M."/>
            <person name="Kuo A."/>
            <person name="Thoen E."/>
            <person name="Andreopoulos B."/>
            <person name="Lu D."/>
            <person name="Skrede I."/>
            <person name="Drula E."/>
            <person name="Henrissat B."/>
            <person name="Morin E."/>
            <person name="Kohler A."/>
            <person name="Barry K."/>
            <person name="LaButti K."/>
            <person name="Morin E."/>
            <person name="Salamov A."/>
            <person name="Lipzen A."/>
            <person name="Mereny Z."/>
            <person name="Hegedus B."/>
            <person name="Baldrian P."/>
            <person name="Stursova M."/>
            <person name="Weitz H."/>
            <person name="Taylor A."/>
            <person name="Grigoriev I.V."/>
            <person name="Nagy L.G."/>
            <person name="Martin F."/>
            <person name="Kauserud H."/>
        </authorList>
    </citation>
    <scope>NUCLEOTIDE SEQUENCE</scope>
    <source>
        <strain evidence="1">CBHHK182m</strain>
    </source>
</reference>
<evidence type="ECO:0000313" key="1">
    <source>
        <dbReference type="EMBL" id="KAJ7763747.1"/>
    </source>
</evidence>
<comment type="caution">
    <text evidence="1">The sequence shown here is derived from an EMBL/GenBank/DDBJ whole genome shotgun (WGS) entry which is preliminary data.</text>
</comment>
<dbReference type="EMBL" id="JARKIB010000029">
    <property type="protein sequence ID" value="KAJ7763747.1"/>
    <property type="molecule type" value="Genomic_DNA"/>
</dbReference>